<name>A0A1G9L018_9ACTN</name>
<dbReference type="STRING" id="686624.SAMN04488242_1926"/>
<dbReference type="RefSeq" id="WP_093251428.1">
    <property type="nucleotide sequence ID" value="NZ_FNGP01000003.1"/>
</dbReference>
<accession>A0A1G9L018</accession>
<dbReference type="AlphaFoldDB" id="A0A1G9L018"/>
<feature type="domain" description="DinB-like" evidence="1">
    <location>
        <begin position="11"/>
        <end position="168"/>
    </location>
</feature>
<gene>
    <name evidence="2" type="ORF">SAMN04488242_1926</name>
</gene>
<keyword evidence="3" id="KW-1185">Reference proteome</keyword>
<sequence length="182" mass="20351">MPVSEGTLTALRRVGEDYAFLVGAATPDELLGPTRGTRWTNRELLFHMWFGQHLVRVFIPLFGGFARLPRPVSVGYARLLEAATRPYHWVNFAGPVAGVRAVRLRRAASWMAADTDWLLRWARSASDAQLAAGMAVPAKWDPYFRPWMSRADVLDWAPRHYAHHRAQLTLAAADERAEGSGG</sequence>
<evidence type="ECO:0000313" key="2">
    <source>
        <dbReference type="EMBL" id="SDL55460.1"/>
    </source>
</evidence>
<dbReference type="SUPFAM" id="SSF109854">
    <property type="entry name" value="DinB/YfiT-like putative metalloenzymes"/>
    <property type="match status" value="1"/>
</dbReference>
<dbReference type="Proteomes" id="UP000199475">
    <property type="component" value="Unassembled WGS sequence"/>
</dbReference>
<dbReference type="InterPro" id="IPR034660">
    <property type="entry name" value="DinB/YfiT-like"/>
</dbReference>
<organism evidence="2 3">
    <name type="scientific">Tessaracoccus oleiagri</name>
    <dbReference type="NCBI Taxonomy" id="686624"/>
    <lineage>
        <taxon>Bacteria</taxon>
        <taxon>Bacillati</taxon>
        <taxon>Actinomycetota</taxon>
        <taxon>Actinomycetes</taxon>
        <taxon>Propionibacteriales</taxon>
        <taxon>Propionibacteriaceae</taxon>
        <taxon>Tessaracoccus</taxon>
    </lineage>
</organism>
<dbReference type="InterPro" id="IPR024775">
    <property type="entry name" value="DinB-like"/>
</dbReference>
<reference evidence="2 3" key="1">
    <citation type="submission" date="2016-10" db="EMBL/GenBank/DDBJ databases">
        <authorList>
            <person name="de Groot N.N."/>
        </authorList>
    </citation>
    <scope>NUCLEOTIDE SEQUENCE [LARGE SCALE GENOMIC DNA]</scope>
    <source>
        <strain evidence="2 3">CGMCC 1.9159</strain>
    </source>
</reference>
<protein>
    <submittedName>
        <fullName evidence="2">DinB superfamily protein</fullName>
    </submittedName>
</protein>
<evidence type="ECO:0000313" key="3">
    <source>
        <dbReference type="Proteomes" id="UP000199475"/>
    </source>
</evidence>
<evidence type="ECO:0000259" key="1">
    <source>
        <dbReference type="Pfam" id="PF12867"/>
    </source>
</evidence>
<proteinExistence type="predicted"/>
<dbReference type="EMBL" id="FNGP01000003">
    <property type="protein sequence ID" value="SDL55460.1"/>
    <property type="molecule type" value="Genomic_DNA"/>
</dbReference>
<dbReference type="Pfam" id="PF12867">
    <property type="entry name" value="DinB_2"/>
    <property type="match status" value="1"/>
</dbReference>